<dbReference type="EMBL" id="VNHX01000037">
    <property type="protein sequence ID" value="TYP87346.1"/>
    <property type="molecule type" value="Genomic_DNA"/>
</dbReference>
<reference evidence="1 2" key="1">
    <citation type="submission" date="2019-07" db="EMBL/GenBank/DDBJ databases">
        <title>Genomic Encyclopedia of Archaeal and Bacterial Type Strains, Phase II (KMG-II): from individual species to whole genera.</title>
        <authorList>
            <person name="Goeker M."/>
        </authorList>
    </citation>
    <scope>NUCLEOTIDE SEQUENCE [LARGE SCALE GENOMIC DNA]</scope>
    <source>
        <strain evidence="1 2">DSM 18850</strain>
    </source>
</reference>
<sequence length="178" mass="20146">MLKSFLLNKSLSINSNKNMYEFEASLDIIGINPFVFVPEHILDTIFQDAGRDKGPIPIKGYVNENPYTQTLVRFKGSWRLYINMKMLPASPKRIGEIITVSIGYNPTESILDIPADLMEALSENSKANAIFLELPPYLKKEIIRYISALKTPASRAENIRRAIGFLLGENRFIGRNPL</sequence>
<evidence type="ECO:0000313" key="1">
    <source>
        <dbReference type="EMBL" id="TYP87346.1"/>
    </source>
</evidence>
<dbReference type="Proteomes" id="UP000325105">
    <property type="component" value="Unassembled WGS sequence"/>
</dbReference>
<protein>
    <submittedName>
        <fullName evidence="1">Bacteriocin resistance YdeI/OmpD-like protein</fullName>
    </submittedName>
</protein>
<keyword evidence="2" id="KW-1185">Reference proteome</keyword>
<dbReference type="AlphaFoldDB" id="A0A5S5CWX2"/>
<evidence type="ECO:0000313" key="2">
    <source>
        <dbReference type="Proteomes" id="UP000325105"/>
    </source>
</evidence>
<dbReference type="Pfam" id="PF13376">
    <property type="entry name" value="OmdA"/>
    <property type="match status" value="1"/>
</dbReference>
<proteinExistence type="predicted"/>
<dbReference type="SUPFAM" id="SSF141694">
    <property type="entry name" value="AF2212/PG0164-like"/>
    <property type="match status" value="1"/>
</dbReference>
<name>A0A5S5CWX2_9SPHI</name>
<gene>
    <name evidence="1" type="ORF">BC792_13717</name>
</gene>
<accession>A0A5S5CWX2</accession>
<organism evidence="1 2">
    <name type="scientific">Sphingobacterium allocomposti</name>
    <dbReference type="NCBI Taxonomy" id="415956"/>
    <lineage>
        <taxon>Bacteria</taxon>
        <taxon>Pseudomonadati</taxon>
        <taxon>Bacteroidota</taxon>
        <taxon>Sphingobacteriia</taxon>
        <taxon>Sphingobacteriales</taxon>
        <taxon>Sphingobacteriaceae</taxon>
        <taxon>Sphingobacterium</taxon>
    </lineage>
</organism>
<comment type="caution">
    <text evidence="1">The sequence shown here is derived from an EMBL/GenBank/DDBJ whole genome shotgun (WGS) entry which is preliminary data.</text>
</comment>